<dbReference type="SUPFAM" id="SSF52490">
    <property type="entry name" value="Tubulin nucleotide-binding domain-like"/>
    <property type="match status" value="1"/>
</dbReference>
<evidence type="ECO:0000313" key="10">
    <source>
        <dbReference type="EMBL" id="OMJ85859.1"/>
    </source>
</evidence>
<keyword evidence="11" id="KW-1185">Reference proteome</keyword>
<evidence type="ECO:0000256" key="2">
    <source>
        <dbReference type="ARBA" id="ARBA00022490"/>
    </source>
</evidence>
<protein>
    <recommendedName>
        <fullName evidence="9">Tubulin/FtsZ GTPase domain-containing protein</fullName>
    </recommendedName>
</protein>
<dbReference type="Pfam" id="PF03953">
    <property type="entry name" value="Tubulin_C"/>
    <property type="match status" value="1"/>
</dbReference>
<dbReference type="GO" id="GO:0005200">
    <property type="term" value="F:structural constituent of cytoskeleton"/>
    <property type="evidence" value="ECO:0007669"/>
    <property type="project" value="InterPro"/>
</dbReference>
<evidence type="ECO:0000256" key="6">
    <source>
        <dbReference type="ARBA" id="ARBA00022990"/>
    </source>
</evidence>
<keyword evidence="6" id="KW-0007">Acetylation</keyword>
<dbReference type="SMART" id="SM00864">
    <property type="entry name" value="Tubulin"/>
    <property type="match status" value="1"/>
</dbReference>
<dbReference type="InterPro" id="IPR002452">
    <property type="entry name" value="Alpha_tubulin"/>
</dbReference>
<evidence type="ECO:0000313" key="11">
    <source>
        <dbReference type="Proteomes" id="UP000187209"/>
    </source>
</evidence>
<keyword evidence="2" id="KW-0963">Cytoplasm</keyword>
<dbReference type="PRINTS" id="PR01161">
    <property type="entry name" value="TUBULIN"/>
</dbReference>
<dbReference type="OrthoDB" id="6073114at2759"/>
<evidence type="ECO:0000259" key="9">
    <source>
        <dbReference type="SMART" id="SM00864"/>
    </source>
</evidence>
<dbReference type="PANTHER" id="PTHR11588">
    <property type="entry name" value="TUBULIN"/>
    <property type="match status" value="1"/>
</dbReference>
<keyword evidence="7" id="KW-0342">GTP-binding</keyword>
<comment type="catalytic activity">
    <reaction evidence="8">
        <text>GTP + H2O = GDP + phosphate + H(+)</text>
        <dbReference type="Rhea" id="RHEA:19669"/>
        <dbReference type="ChEBI" id="CHEBI:15377"/>
        <dbReference type="ChEBI" id="CHEBI:15378"/>
        <dbReference type="ChEBI" id="CHEBI:37565"/>
        <dbReference type="ChEBI" id="CHEBI:43474"/>
        <dbReference type="ChEBI" id="CHEBI:58189"/>
    </reaction>
    <physiologicalReaction direction="left-to-right" evidence="8">
        <dbReference type="Rhea" id="RHEA:19670"/>
    </physiologicalReaction>
</comment>
<dbReference type="PRINTS" id="PR01162">
    <property type="entry name" value="ALPHATUBULIN"/>
</dbReference>
<dbReference type="Gene3D" id="1.10.287.600">
    <property type="entry name" value="Helix hairpin bin"/>
    <property type="match status" value="1"/>
</dbReference>
<evidence type="ECO:0000256" key="8">
    <source>
        <dbReference type="ARBA" id="ARBA00049117"/>
    </source>
</evidence>
<dbReference type="SUPFAM" id="SSF55307">
    <property type="entry name" value="Tubulin C-terminal domain-like"/>
    <property type="match status" value="1"/>
</dbReference>
<dbReference type="InterPro" id="IPR036525">
    <property type="entry name" value="Tubulin/FtsZ_GTPase_sf"/>
</dbReference>
<dbReference type="AlphaFoldDB" id="A0A1R2CA33"/>
<comment type="caution">
    <text evidence="10">The sequence shown here is derived from an EMBL/GenBank/DDBJ whole genome shotgun (WGS) entry which is preliminary data.</text>
</comment>
<dbReference type="Gene3D" id="3.40.50.1440">
    <property type="entry name" value="Tubulin/FtsZ, GTPase domain"/>
    <property type="match status" value="1"/>
</dbReference>
<feature type="domain" description="Tubulin/FtsZ GTPase" evidence="9">
    <location>
        <begin position="48"/>
        <end position="245"/>
    </location>
</feature>
<dbReference type="GO" id="GO:0016787">
    <property type="term" value="F:hydrolase activity"/>
    <property type="evidence" value="ECO:0007669"/>
    <property type="project" value="UniProtKB-KW"/>
</dbReference>
<dbReference type="InterPro" id="IPR003008">
    <property type="entry name" value="Tubulin_FtsZ_GTPase"/>
</dbReference>
<dbReference type="InterPro" id="IPR018316">
    <property type="entry name" value="Tubulin/FtsZ_2-layer-sand-dom"/>
</dbReference>
<evidence type="ECO:0000256" key="4">
    <source>
        <dbReference type="ARBA" id="ARBA00022741"/>
    </source>
</evidence>
<evidence type="ECO:0000256" key="3">
    <source>
        <dbReference type="ARBA" id="ARBA00022701"/>
    </source>
</evidence>
<gene>
    <name evidence="10" type="ORF">SteCoe_12699</name>
</gene>
<evidence type="ECO:0000256" key="5">
    <source>
        <dbReference type="ARBA" id="ARBA00022801"/>
    </source>
</evidence>
<keyword evidence="5" id="KW-0378">Hydrolase</keyword>
<dbReference type="Gene3D" id="3.30.1330.20">
    <property type="entry name" value="Tubulin/FtsZ, C-terminal domain"/>
    <property type="match status" value="1"/>
</dbReference>
<dbReference type="GO" id="GO:0005874">
    <property type="term" value="C:microtubule"/>
    <property type="evidence" value="ECO:0007669"/>
    <property type="project" value="UniProtKB-KW"/>
</dbReference>
<reference evidence="10 11" key="1">
    <citation type="submission" date="2016-11" db="EMBL/GenBank/DDBJ databases">
        <title>The macronuclear genome of Stentor coeruleus: a giant cell with tiny introns.</title>
        <authorList>
            <person name="Slabodnick M."/>
            <person name="Ruby J.G."/>
            <person name="Reiff S.B."/>
            <person name="Swart E.C."/>
            <person name="Gosai S."/>
            <person name="Prabakaran S."/>
            <person name="Witkowska E."/>
            <person name="Larue G.E."/>
            <person name="Fisher S."/>
            <person name="Freeman R.M."/>
            <person name="Gunawardena J."/>
            <person name="Chu W."/>
            <person name="Stover N.A."/>
            <person name="Gregory B.D."/>
            <person name="Nowacki M."/>
            <person name="Derisi J."/>
            <person name="Roy S.W."/>
            <person name="Marshall W.F."/>
            <person name="Sood P."/>
        </authorList>
    </citation>
    <scope>NUCLEOTIDE SEQUENCE [LARGE SCALE GENOMIC DNA]</scope>
    <source>
        <strain evidence="10">WM001</strain>
    </source>
</reference>
<dbReference type="InterPro" id="IPR000217">
    <property type="entry name" value="Tubulin"/>
</dbReference>
<proteinExistence type="inferred from homology"/>
<accession>A0A1R2CA33</accession>
<keyword evidence="4" id="KW-0547">Nucleotide-binding</keyword>
<dbReference type="EMBL" id="MPUH01000223">
    <property type="protein sequence ID" value="OMJ85859.1"/>
    <property type="molecule type" value="Genomic_DNA"/>
</dbReference>
<dbReference type="InterPro" id="IPR008280">
    <property type="entry name" value="Tub_FtsZ_C"/>
</dbReference>
<dbReference type="Proteomes" id="UP000187209">
    <property type="component" value="Unassembled WGS sequence"/>
</dbReference>
<organism evidence="10 11">
    <name type="scientific">Stentor coeruleus</name>
    <dbReference type="NCBI Taxonomy" id="5963"/>
    <lineage>
        <taxon>Eukaryota</taxon>
        <taxon>Sar</taxon>
        <taxon>Alveolata</taxon>
        <taxon>Ciliophora</taxon>
        <taxon>Postciliodesmatophora</taxon>
        <taxon>Heterotrichea</taxon>
        <taxon>Heterotrichida</taxon>
        <taxon>Stentoridae</taxon>
        <taxon>Stentor</taxon>
    </lineage>
</organism>
<comment type="similarity">
    <text evidence="1">Belongs to the tubulin family.</text>
</comment>
<dbReference type="GO" id="GO:0005525">
    <property type="term" value="F:GTP binding"/>
    <property type="evidence" value="ECO:0007669"/>
    <property type="project" value="UniProtKB-KW"/>
</dbReference>
<dbReference type="GO" id="GO:0007017">
    <property type="term" value="P:microtubule-based process"/>
    <property type="evidence" value="ECO:0007669"/>
    <property type="project" value="InterPro"/>
</dbReference>
<evidence type="ECO:0000256" key="1">
    <source>
        <dbReference type="ARBA" id="ARBA00009636"/>
    </source>
</evidence>
<sequence>MKELISIHVGQAGINIGEACLEQFTYEHGITQSGTFEPQDNLSSSNSCHTMFHESESGSFNARSLFFDLDQDKINHIKKGSYKSLLSSENFVLGKESSSDIFSRARCIAGHSILNECLEATRKQVEKCDSLEGFIFYHSVGGGTGGGLGTLLCEHFSIDYNGKYKLSNAVFPSPDISPSCVEPINSMLCISYMIENNDLTICYDNKALYRILYEELYQECPIYEDINRLIAFNVANVTRSMRFGGENNCSFREIKSKLVPYPMLLFLTSSYSPWTPKEKAYYYNYSVKDITCQAFNPNSFMTSCDIRQSKLIACSLNYSGNINYTDANNALSYMNLESPFKFVENESKKLSVNINPHTSIVNPYSGLAKTSISLSTLCNSTGISSIISLVSNKFMSLYSKRAYVHWFVGEGMESGEFRYKYENLRALERDYVELEKNHD</sequence>
<dbReference type="InterPro" id="IPR023123">
    <property type="entry name" value="Tubulin_C"/>
</dbReference>
<dbReference type="Pfam" id="PF00091">
    <property type="entry name" value="Tubulin"/>
    <property type="match status" value="1"/>
</dbReference>
<keyword evidence="3" id="KW-0493">Microtubule</keyword>
<evidence type="ECO:0000256" key="7">
    <source>
        <dbReference type="ARBA" id="ARBA00023134"/>
    </source>
</evidence>
<name>A0A1R2CA33_9CILI</name>
<dbReference type="InterPro" id="IPR037103">
    <property type="entry name" value="Tubulin/FtsZ-like_C"/>
</dbReference>